<protein>
    <submittedName>
        <fullName evidence="5">Uncharacterized protein</fullName>
    </submittedName>
</protein>
<organism evidence="5 6">
    <name type="scientific">Polyplax serrata</name>
    <name type="common">Common mouse louse</name>
    <dbReference type="NCBI Taxonomy" id="468196"/>
    <lineage>
        <taxon>Eukaryota</taxon>
        <taxon>Metazoa</taxon>
        <taxon>Ecdysozoa</taxon>
        <taxon>Arthropoda</taxon>
        <taxon>Hexapoda</taxon>
        <taxon>Insecta</taxon>
        <taxon>Pterygota</taxon>
        <taxon>Neoptera</taxon>
        <taxon>Paraneoptera</taxon>
        <taxon>Psocodea</taxon>
        <taxon>Troctomorpha</taxon>
        <taxon>Phthiraptera</taxon>
        <taxon>Anoplura</taxon>
        <taxon>Polyplacidae</taxon>
        <taxon>Polyplax</taxon>
    </lineage>
</organism>
<evidence type="ECO:0000256" key="1">
    <source>
        <dbReference type="ARBA" id="ARBA00022729"/>
    </source>
</evidence>
<dbReference type="GO" id="GO:0005615">
    <property type="term" value="C:extracellular space"/>
    <property type="evidence" value="ECO:0007669"/>
    <property type="project" value="TreeGrafter"/>
</dbReference>
<evidence type="ECO:0000256" key="4">
    <source>
        <dbReference type="SAM" id="SignalP"/>
    </source>
</evidence>
<evidence type="ECO:0000313" key="5">
    <source>
        <dbReference type="EMBL" id="KAK6644830.1"/>
    </source>
</evidence>
<proteinExistence type="inferred from homology"/>
<dbReference type="SMART" id="SM00700">
    <property type="entry name" value="JHBP"/>
    <property type="match status" value="1"/>
</dbReference>
<reference evidence="5 6" key="1">
    <citation type="submission" date="2023-10" db="EMBL/GenBank/DDBJ databases">
        <title>Genomes of two closely related lineages of the louse Polyplax serrata with different host specificities.</title>
        <authorList>
            <person name="Martinu J."/>
            <person name="Tarabai H."/>
            <person name="Stefka J."/>
            <person name="Hypsa V."/>
        </authorList>
    </citation>
    <scope>NUCLEOTIDE SEQUENCE [LARGE SCALE GENOMIC DNA]</scope>
    <source>
        <strain evidence="5">HR10_N</strain>
    </source>
</reference>
<name>A0AAN8XQ39_POLSC</name>
<evidence type="ECO:0000256" key="2">
    <source>
        <dbReference type="ARBA" id="ARBA00023108"/>
    </source>
</evidence>
<dbReference type="FunFam" id="3.15.10.30:FF:000001">
    <property type="entry name" value="Takeout-like protein 1"/>
    <property type="match status" value="1"/>
</dbReference>
<gene>
    <name evidence="5" type="ORF">RUM43_001103</name>
</gene>
<dbReference type="PANTHER" id="PTHR11008">
    <property type="entry name" value="PROTEIN TAKEOUT-LIKE PROTEIN"/>
    <property type="match status" value="1"/>
</dbReference>
<accession>A0AAN8XQ39</accession>
<sequence>MRLLTVLIYFVACTTFEVHSQTFDYIKSCSRSDPDINSCVANSISHLRSRLINGIPELEIPAIDPLKIPRIQMENGSGRIRVKAVFTNLTIYGSSNHTLTGVRANIDNYQLELSAKAPRLVATGRYEVLGNVLVFNIRSKGDFQAVFEDASGLAKLYGKEVVVNNVKYMKIEHVGVDFKVGKARFKIRDHGSGTRVLSEAINNFLNQNWKEVLEEMKHTASAAIGKFVKQIINTALLKVPLHLWLTED</sequence>
<dbReference type="Proteomes" id="UP001372834">
    <property type="component" value="Unassembled WGS sequence"/>
</dbReference>
<keyword evidence="1 4" id="KW-0732">Signal</keyword>
<feature type="signal peptide" evidence="4">
    <location>
        <begin position="1"/>
        <end position="20"/>
    </location>
</feature>
<dbReference type="Pfam" id="PF06585">
    <property type="entry name" value="JHBP"/>
    <property type="match status" value="1"/>
</dbReference>
<dbReference type="InterPro" id="IPR038606">
    <property type="entry name" value="To_sf"/>
</dbReference>
<dbReference type="EMBL" id="JAWJWE010000001">
    <property type="protein sequence ID" value="KAK6644830.1"/>
    <property type="molecule type" value="Genomic_DNA"/>
</dbReference>
<dbReference type="PANTHER" id="PTHR11008:SF35">
    <property type="entry name" value="PROTEIN TAKEOUT-LIKE PROTEIN"/>
    <property type="match status" value="1"/>
</dbReference>
<feature type="chain" id="PRO_5042909742" evidence="4">
    <location>
        <begin position="21"/>
        <end position="248"/>
    </location>
</feature>
<evidence type="ECO:0000313" key="6">
    <source>
        <dbReference type="Proteomes" id="UP001372834"/>
    </source>
</evidence>
<dbReference type="Gene3D" id="3.15.10.30">
    <property type="entry name" value="Haemolymph juvenile hormone binding protein"/>
    <property type="match status" value="1"/>
</dbReference>
<dbReference type="GO" id="GO:0007623">
    <property type="term" value="P:circadian rhythm"/>
    <property type="evidence" value="ECO:0007669"/>
    <property type="project" value="UniProtKB-ARBA"/>
</dbReference>
<evidence type="ECO:0000256" key="3">
    <source>
        <dbReference type="ARBA" id="ARBA00060902"/>
    </source>
</evidence>
<dbReference type="AlphaFoldDB" id="A0AAN8XQ39"/>
<dbReference type="InterPro" id="IPR010562">
    <property type="entry name" value="Haemolymph_juvenile_hormone-bd"/>
</dbReference>
<comment type="caution">
    <text evidence="5">The sequence shown here is derived from an EMBL/GenBank/DDBJ whole genome shotgun (WGS) entry which is preliminary data.</text>
</comment>
<keyword evidence="2" id="KW-0090">Biological rhythms</keyword>
<comment type="similarity">
    <text evidence="3">Belongs to the TO family.</text>
</comment>